<dbReference type="OrthoDB" id="2285229at2759"/>
<feature type="region of interest" description="Disordered" evidence="1">
    <location>
        <begin position="59"/>
        <end position="83"/>
    </location>
</feature>
<organism evidence="3 4">
    <name type="scientific">Penicillium steckii</name>
    <dbReference type="NCBI Taxonomy" id="303698"/>
    <lineage>
        <taxon>Eukaryota</taxon>
        <taxon>Fungi</taxon>
        <taxon>Dikarya</taxon>
        <taxon>Ascomycota</taxon>
        <taxon>Pezizomycotina</taxon>
        <taxon>Eurotiomycetes</taxon>
        <taxon>Eurotiomycetidae</taxon>
        <taxon>Eurotiales</taxon>
        <taxon>Aspergillaceae</taxon>
        <taxon>Penicillium</taxon>
    </lineage>
</organism>
<proteinExistence type="predicted"/>
<accession>A0A1V6TV25</accession>
<dbReference type="GO" id="GO:0006402">
    <property type="term" value="P:mRNA catabolic process"/>
    <property type="evidence" value="ECO:0007669"/>
    <property type="project" value="TreeGrafter"/>
</dbReference>
<dbReference type="PANTHER" id="PTHR23355:SF65">
    <property type="entry name" value="EXORIBONUCLEASE CYT-4, PUTATIVE (AFU_ORTHOLOGUE AFUA_7G01550)-RELATED"/>
    <property type="match status" value="1"/>
</dbReference>
<feature type="compositionally biased region" description="Polar residues" evidence="1">
    <location>
        <begin position="73"/>
        <end position="82"/>
    </location>
</feature>
<dbReference type="InterPro" id="IPR056624">
    <property type="entry name" value="WH_CYT4"/>
</dbReference>
<dbReference type="STRING" id="303698.A0A1V6TV25"/>
<dbReference type="Pfam" id="PF23214">
    <property type="entry name" value="SH3_CYT4"/>
    <property type="match status" value="1"/>
</dbReference>
<dbReference type="Proteomes" id="UP000191285">
    <property type="component" value="Unassembled WGS sequence"/>
</dbReference>
<evidence type="ECO:0000259" key="2">
    <source>
        <dbReference type="SMART" id="SM00955"/>
    </source>
</evidence>
<feature type="region of interest" description="Disordered" evidence="1">
    <location>
        <begin position="919"/>
        <end position="956"/>
    </location>
</feature>
<sequence>MLRSKIGVLHLVNRVQKSQLSGSSIYHQSSCLAQRTTYRSRPVGGRLLSTARILRAIPNETASRDEIAGKTPAEQSTQPEETITNDELETYRDIREYLYKWQATNPLILDPVRDTGIGITANTPGQAALGSMINGRESGDSLWASSNLKQEDDFDTSEECEGDHLEPGDMVARLTQDGLFNFAIYVRSVHRQKQFYTSRGNWRVCTNREVDYVFKDFAPPELLEPIVPYFPDGLTEINSEIQSAPEGGLPRPLGAPLVDMMNNFEEHLMAFYRDHSKLLDNMHDLVADDSEFQRLTLEDLTMKLLSVDESELTSINMFAVHQAVRRHPFKIEKDIPSFFSRTYLVQPKRIAKVVDQVIDWVREHQEFCVRAVMGKEIPGRKDHPMHLFIQKAQRMIRLSRKVRSPTIMSSVGPSSQQFEPGEDGKSMMFREVLTERFTKDDQTILEFMQYYVIPSVIMPSGALRSAASHIMRATGMYNTLGLSEASTRLFLQELGVISPWENLGVLDQSLLLPGHGMSLLEDMKWEEVEESCKEISLTDSMQHLRKDWGDLPVYCVDDISAQEIDDGVSLERIPGSNDEFWVHIHVANPTAFLNHDNPIMEYAGTRVATTYVPERTYPILPKNLTQTHFSLAAGRPTLTFSAKMNLQGEILDTSIVNGTIRNVISLTHGTLSKFFDNSTIPAEYLTVGNKSSWSTPEPQPQPQTDSNFRTSLSAEDEESFTILRKLMQGFRTQRQKNGAMDLQPSHSGPSVSLQIGTVPIKPYEIQVNEGRYYVGDPKITLKKQDFNPHEIRDESKNYLISLLMNLAGHISGRFCAERHIPVVYDGTWYDPEYERVTQGNLGEFGGKEFYKLSMPKGFSKSSPVQHHVLGLDSYVKCTSPLRRFTDVIAHYQIEGALRFEYESGCLFDGRVDFANEDQNDVDVNSHSDPDSDSDTLVNTSTPTPTPTPSSISSTTLPYTSTDIDLYIPHAQQITSRLRDISKFSNQHWACMLLFRAFYFNECVLPTTFPILLRSRKLTVDRDNLQYSGIITNLGVRCTVNIPVDCEDFEKMDVFGIVEGHIVGVDMSTLDVEVEVDGFVRGFERVGEWA</sequence>
<name>A0A1V6TV25_9EURO</name>
<dbReference type="InterPro" id="IPR001900">
    <property type="entry name" value="RNase_II/R"/>
</dbReference>
<dbReference type="AlphaFoldDB" id="A0A1V6TV25"/>
<keyword evidence="4" id="KW-1185">Reference proteome</keyword>
<reference evidence="4" key="1">
    <citation type="journal article" date="2017" name="Nat. Microbiol.">
        <title>Global analysis of biosynthetic gene clusters reveals vast potential of secondary metabolite production in Penicillium species.</title>
        <authorList>
            <person name="Nielsen J.C."/>
            <person name="Grijseels S."/>
            <person name="Prigent S."/>
            <person name="Ji B."/>
            <person name="Dainat J."/>
            <person name="Nielsen K.F."/>
            <person name="Frisvad J.C."/>
            <person name="Workman M."/>
            <person name="Nielsen J."/>
        </authorList>
    </citation>
    <scope>NUCLEOTIDE SEQUENCE [LARGE SCALE GENOMIC DNA]</scope>
    <source>
        <strain evidence="4">IBT 24891</strain>
    </source>
</reference>
<dbReference type="PANTHER" id="PTHR23355">
    <property type="entry name" value="RIBONUCLEASE"/>
    <property type="match status" value="1"/>
</dbReference>
<dbReference type="GO" id="GO:0003723">
    <property type="term" value="F:RNA binding"/>
    <property type="evidence" value="ECO:0007669"/>
    <property type="project" value="InterPro"/>
</dbReference>
<feature type="domain" description="RNB" evidence="2">
    <location>
        <begin position="545"/>
        <end position="899"/>
    </location>
</feature>
<dbReference type="Pfam" id="PF00773">
    <property type="entry name" value="RNB"/>
    <property type="match status" value="1"/>
</dbReference>
<dbReference type="SMART" id="SM00955">
    <property type="entry name" value="RNB"/>
    <property type="match status" value="1"/>
</dbReference>
<dbReference type="EMBL" id="MLKD01000002">
    <property type="protein sequence ID" value="OQE29393.1"/>
    <property type="molecule type" value="Genomic_DNA"/>
</dbReference>
<evidence type="ECO:0000313" key="4">
    <source>
        <dbReference type="Proteomes" id="UP000191285"/>
    </source>
</evidence>
<dbReference type="Pfam" id="PF23216">
    <property type="entry name" value="WHD_CYT4"/>
    <property type="match status" value="1"/>
</dbReference>
<comment type="caution">
    <text evidence="3">The sequence shown here is derived from an EMBL/GenBank/DDBJ whole genome shotgun (WGS) entry which is preliminary data.</text>
</comment>
<dbReference type="InterPro" id="IPR050180">
    <property type="entry name" value="RNR_Ribonuclease"/>
</dbReference>
<dbReference type="InterPro" id="IPR012340">
    <property type="entry name" value="NA-bd_OB-fold"/>
</dbReference>
<evidence type="ECO:0000256" key="1">
    <source>
        <dbReference type="SAM" id="MobiDB-lite"/>
    </source>
</evidence>
<evidence type="ECO:0000313" key="3">
    <source>
        <dbReference type="EMBL" id="OQE29393.1"/>
    </source>
</evidence>
<dbReference type="SUPFAM" id="SSF50249">
    <property type="entry name" value="Nucleic acid-binding proteins"/>
    <property type="match status" value="1"/>
</dbReference>
<protein>
    <recommendedName>
        <fullName evidence="2">RNB domain-containing protein</fullName>
    </recommendedName>
</protein>
<dbReference type="GO" id="GO:0000175">
    <property type="term" value="F:3'-5'-RNA exonuclease activity"/>
    <property type="evidence" value="ECO:0007669"/>
    <property type="project" value="TreeGrafter"/>
</dbReference>
<gene>
    <name evidence="3" type="ORF">PENSTE_c002G07531</name>
</gene>
<dbReference type="InterPro" id="IPR056625">
    <property type="entry name" value="SH3_CYT4"/>
</dbReference>
<dbReference type="GO" id="GO:0000932">
    <property type="term" value="C:P-body"/>
    <property type="evidence" value="ECO:0007669"/>
    <property type="project" value="TreeGrafter"/>
</dbReference>
<feature type="region of interest" description="Disordered" evidence="1">
    <location>
        <begin position="689"/>
        <end position="713"/>
    </location>
</feature>